<dbReference type="KEGG" id="msum:OH143_02345"/>
<reference evidence="2" key="1">
    <citation type="submission" date="2022-10" db="EMBL/GenBank/DDBJ databases">
        <title>Complete genome of Methanoculleus submarinus DSM 15122.</title>
        <authorList>
            <person name="Chen S.-C."/>
            <person name="Lai S.-J."/>
            <person name="You Y.-T."/>
        </authorList>
    </citation>
    <scope>NUCLEOTIDE SEQUENCE</scope>
    <source>
        <strain evidence="2">DSM 15122</strain>
    </source>
</reference>
<dbReference type="AlphaFoldDB" id="A0AAX3EA26"/>
<proteinExistence type="predicted"/>
<name>A0AAX3EA26_9EURY</name>
<evidence type="ECO:0000256" key="1">
    <source>
        <dbReference type="SAM" id="MobiDB-lite"/>
    </source>
</evidence>
<dbReference type="GeneID" id="4847856"/>
<feature type="region of interest" description="Disordered" evidence="1">
    <location>
        <begin position="56"/>
        <end position="78"/>
    </location>
</feature>
<feature type="compositionally biased region" description="Acidic residues" evidence="1">
    <location>
        <begin position="57"/>
        <end position="73"/>
    </location>
</feature>
<evidence type="ECO:0000313" key="2">
    <source>
        <dbReference type="EMBL" id="UYU18958.1"/>
    </source>
</evidence>
<accession>A0AAX3EA26</accession>
<dbReference type="EMBL" id="CP109831">
    <property type="protein sequence ID" value="UYU18958.1"/>
    <property type="molecule type" value="Genomic_DNA"/>
</dbReference>
<evidence type="ECO:0000313" key="3">
    <source>
        <dbReference type="Proteomes" id="UP001156196"/>
    </source>
</evidence>
<protein>
    <submittedName>
        <fullName evidence="2">Uncharacterized protein</fullName>
    </submittedName>
</protein>
<dbReference type="RefSeq" id="WP_011844467.1">
    <property type="nucleotide sequence ID" value="NZ_CP109831.1"/>
</dbReference>
<organism evidence="2 3">
    <name type="scientific">Methanoculleus submarinus</name>
    <dbReference type="NCBI Taxonomy" id="204050"/>
    <lineage>
        <taxon>Archaea</taxon>
        <taxon>Methanobacteriati</taxon>
        <taxon>Methanobacteriota</taxon>
        <taxon>Stenosarchaea group</taxon>
        <taxon>Methanomicrobia</taxon>
        <taxon>Methanomicrobiales</taxon>
        <taxon>Methanomicrobiaceae</taxon>
        <taxon>Methanoculleus</taxon>
    </lineage>
</organism>
<gene>
    <name evidence="2" type="ORF">OH143_02345</name>
</gene>
<keyword evidence="3" id="KW-1185">Reference proteome</keyword>
<dbReference type="GeneID" id="76729695"/>
<sequence length="129" mass="13776">MLSGAVVGESLLPHPLERVDEVLDLVGVEPLRAFGLEAYDLEERVLEDLEAAIGREDDLEPAEDAVGDADEVPVDGGEREDLVCGRNVGLVDLDLQNRIGTLLSKTAADPDLRGCPSPGLGRYSPRGMI</sequence>
<dbReference type="Proteomes" id="UP001156196">
    <property type="component" value="Chromosome"/>
</dbReference>